<dbReference type="GO" id="GO:0005886">
    <property type="term" value="C:plasma membrane"/>
    <property type="evidence" value="ECO:0007669"/>
    <property type="project" value="UniProtKB-SubCell"/>
</dbReference>
<feature type="transmembrane region" description="Helical" evidence="5">
    <location>
        <begin position="280"/>
        <end position="298"/>
    </location>
</feature>
<feature type="transmembrane region" description="Helical" evidence="5">
    <location>
        <begin position="304"/>
        <end position="324"/>
    </location>
</feature>
<dbReference type="SUPFAM" id="SSF103473">
    <property type="entry name" value="MFS general substrate transporter"/>
    <property type="match status" value="1"/>
</dbReference>
<dbReference type="EMBL" id="LAXD01000001">
    <property type="protein sequence ID" value="KWX02245.1"/>
    <property type="molecule type" value="Genomic_DNA"/>
</dbReference>
<evidence type="ECO:0000256" key="1">
    <source>
        <dbReference type="ARBA" id="ARBA00004651"/>
    </source>
</evidence>
<evidence type="ECO:0000313" key="8">
    <source>
        <dbReference type="Proteomes" id="UP000070188"/>
    </source>
</evidence>
<evidence type="ECO:0000256" key="5">
    <source>
        <dbReference type="SAM" id="Phobius"/>
    </source>
</evidence>
<feature type="transmembrane region" description="Helical" evidence="5">
    <location>
        <begin position="92"/>
        <end position="114"/>
    </location>
</feature>
<evidence type="ECO:0000256" key="2">
    <source>
        <dbReference type="ARBA" id="ARBA00022692"/>
    </source>
</evidence>
<gene>
    <name evidence="7" type="ORF">LI90_3288</name>
</gene>
<feature type="domain" description="Major facilitator superfamily (MFS) profile" evidence="6">
    <location>
        <begin position="26"/>
        <end position="458"/>
    </location>
</feature>
<dbReference type="InterPro" id="IPR036259">
    <property type="entry name" value="MFS_trans_sf"/>
</dbReference>
<name>A0A132MWF9_9ACTN</name>
<dbReference type="PANTHER" id="PTHR23501:SF154">
    <property type="entry name" value="MULTIDRUG-EFFLUX TRANSPORTER RV1634-RELATED"/>
    <property type="match status" value="1"/>
</dbReference>
<protein>
    <submittedName>
        <fullName evidence="7">Putative transmembrane transport protein</fullName>
    </submittedName>
</protein>
<dbReference type="Pfam" id="PF07690">
    <property type="entry name" value="MFS_1"/>
    <property type="match status" value="1"/>
</dbReference>
<accession>A0A132MWF9</accession>
<dbReference type="STRING" id="1469144.LI90_3288"/>
<dbReference type="InterPro" id="IPR020846">
    <property type="entry name" value="MFS_dom"/>
</dbReference>
<feature type="transmembrane region" description="Helical" evidence="5">
    <location>
        <begin position="177"/>
        <end position="196"/>
    </location>
</feature>
<keyword evidence="2 5" id="KW-0812">Transmembrane</keyword>
<evidence type="ECO:0000256" key="4">
    <source>
        <dbReference type="ARBA" id="ARBA00023136"/>
    </source>
</evidence>
<dbReference type="PANTHER" id="PTHR23501">
    <property type="entry name" value="MAJOR FACILITATOR SUPERFAMILY"/>
    <property type="match status" value="1"/>
</dbReference>
<evidence type="ECO:0000313" key="7">
    <source>
        <dbReference type="EMBL" id="KWX02245.1"/>
    </source>
</evidence>
<feature type="transmembrane region" description="Helical" evidence="5">
    <location>
        <begin position="25"/>
        <end position="48"/>
    </location>
</feature>
<keyword evidence="8" id="KW-1185">Reference proteome</keyword>
<feature type="transmembrane region" description="Helical" evidence="5">
    <location>
        <begin position="217"/>
        <end position="233"/>
    </location>
</feature>
<keyword evidence="4 5" id="KW-0472">Membrane</keyword>
<evidence type="ECO:0000256" key="3">
    <source>
        <dbReference type="ARBA" id="ARBA00022989"/>
    </source>
</evidence>
<dbReference type="RefSeq" id="WP_066889145.1">
    <property type="nucleotide sequence ID" value="NZ_JYIJ01000017.1"/>
</dbReference>
<evidence type="ECO:0000259" key="6">
    <source>
        <dbReference type="PROSITE" id="PS50850"/>
    </source>
</evidence>
<sequence>MTATTTPETELSEPPRSVLAPGHRWLTLGTVSVIFLIAFEAMAVGTAMPVAARDLGGVPLYGLAFSAYLTASLFGMVWAGQVSDRSGPLLPAVGGVVAFGAGLVIAGVAGHMLVLVAGRAVQGLGGGLAIVALYVVVARAYPEQLRPKVFSAFASAWVVPSVAGPALSGWVAEHLGWRWVFLAIPVLVVPPLVMMWPRLRDLGAPGAGPAAGTDGRTWLALGAAVGVALLQYAGQERRLGGLVALVVAVVLLALTVPRLLPPGTLRAERGLPTIILMRGVVAASFMPADAFVPLMLVTQHGQSALVAGMALTGGAVTWSLGSWYQSRSNLRYSRQALVRGGFLLVALGLAGLIVAVFSPLPFVVAAASWVVAGFGMGIALPSVNVLALGASPPEQQGANSAALQVSDAFFSVVFTALNGSLFSALHTAPGQDAGVFSLVFAITIAIALTGAALAPRMAVPRHDAGSSAPTG</sequence>
<feature type="transmembrane region" description="Helical" evidence="5">
    <location>
        <begin position="336"/>
        <end position="357"/>
    </location>
</feature>
<keyword evidence="3 5" id="KW-1133">Transmembrane helix</keyword>
<organism evidence="7 8">
    <name type="scientific">Carbonactinospora thermoautotrophica</name>
    <dbReference type="NCBI Taxonomy" id="1469144"/>
    <lineage>
        <taxon>Bacteria</taxon>
        <taxon>Bacillati</taxon>
        <taxon>Actinomycetota</taxon>
        <taxon>Actinomycetes</taxon>
        <taxon>Kitasatosporales</taxon>
        <taxon>Carbonactinosporaceae</taxon>
        <taxon>Carbonactinospora</taxon>
    </lineage>
</organism>
<feature type="transmembrane region" description="Helical" evidence="5">
    <location>
        <begin position="363"/>
        <end position="387"/>
    </location>
</feature>
<dbReference type="PATRIC" id="fig|1469144.10.peg.3537"/>
<feature type="transmembrane region" description="Helical" evidence="5">
    <location>
        <begin position="60"/>
        <end position="80"/>
    </location>
</feature>
<comment type="caution">
    <text evidence="7">The sequence shown here is derived from an EMBL/GenBank/DDBJ whole genome shotgun (WGS) entry which is preliminary data.</text>
</comment>
<dbReference type="AlphaFoldDB" id="A0A132MWF9"/>
<dbReference type="Gene3D" id="1.20.1250.20">
    <property type="entry name" value="MFS general substrate transporter like domains"/>
    <property type="match status" value="1"/>
</dbReference>
<comment type="subcellular location">
    <subcellularLocation>
        <location evidence="1">Cell membrane</location>
        <topology evidence="1">Multi-pass membrane protein</topology>
    </subcellularLocation>
</comment>
<dbReference type="PROSITE" id="PS50850">
    <property type="entry name" value="MFS"/>
    <property type="match status" value="1"/>
</dbReference>
<feature type="transmembrane region" description="Helical" evidence="5">
    <location>
        <begin position="434"/>
        <end position="454"/>
    </location>
</feature>
<dbReference type="Proteomes" id="UP000070188">
    <property type="component" value="Unassembled WGS sequence"/>
</dbReference>
<feature type="transmembrane region" description="Helical" evidence="5">
    <location>
        <begin position="120"/>
        <end position="137"/>
    </location>
</feature>
<dbReference type="InterPro" id="IPR011701">
    <property type="entry name" value="MFS"/>
</dbReference>
<dbReference type="OrthoDB" id="9778875at2"/>
<proteinExistence type="predicted"/>
<feature type="transmembrane region" description="Helical" evidence="5">
    <location>
        <begin position="408"/>
        <end position="428"/>
    </location>
</feature>
<dbReference type="GO" id="GO:0022857">
    <property type="term" value="F:transmembrane transporter activity"/>
    <property type="evidence" value="ECO:0007669"/>
    <property type="project" value="InterPro"/>
</dbReference>
<reference evidence="8" key="1">
    <citation type="submission" date="2015-04" db="EMBL/GenBank/DDBJ databases">
        <title>Physiological reanalysis, assessment of diazotrophy, and genome sequences of multiple isolates of Streptomyces thermoautotrophicus.</title>
        <authorList>
            <person name="MacKellar D.C."/>
            <person name="Lieber L."/>
            <person name="Norman J."/>
            <person name="Bolger A."/>
            <person name="Tobin C."/>
            <person name="Murray J.W."/>
            <person name="Chang R."/>
            <person name="Ford T."/>
            <person name="Nguyen P.Q."/>
            <person name="Woodward J."/>
            <person name="Permingeat H."/>
            <person name="Joshi N.S."/>
            <person name="Silver P.A."/>
            <person name="Usadel B."/>
            <person name="Rutherford A.W."/>
            <person name="Friesen M."/>
            <person name="Prell J."/>
        </authorList>
    </citation>
    <scope>NUCLEOTIDE SEQUENCE [LARGE SCALE GENOMIC DNA]</scope>
    <source>
        <strain evidence="8">H1</strain>
    </source>
</reference>
<feature type="transmembrane region" description="Helical" evidence="5">
    <location>
        <begin position="149"/>
        <end position="171"/>
    </location>
</feature>
<feature type="transmembrane region" description="Helical" evidence="5">
    <location>
        <begin position="239"/>
        <end position="260"/>
    </location>
</feature>